<keyword evidence="7" id="KW-0479">Metal-binding</keyword>
<name>A0A839QKK1_9MICC</name>
<evidence type="ECO:0000256" key="7">
    <source>
        <dbReference type="PIRSR" id="PIRSR600715-1"/>
    </source>
</evidence>
<comment type="subcellular location">
    <subcellularLocation>
        <location evidence="1">Cell membrane</location>
        <topology evidence="1">Multi-pass membrane protein</topology>
    </subcellularLocation>
</comment>
<organism evidence="9 10">
    <name type="scientific">Paeniglutamicibacter cryotolerans</name>
    <dbReference type="NCBI Taxonomy" id="670079"/>
    <lineage>
        <taxon>Bacteria</taxon>
        <taxon>Bacillati</taxon>
        <taxon>Actinomycetota</taxon>
        <taxon>Actinomycetes</taxon>
        <taxon>Micrococcales</taxon>
        <taxon>Micrococcaceae</taxon>
        <taxon>Paeniglutamicibacter</taxon>
    </lineage>
</organism>
<reference evidence="9 10" key="1">
    <citation type="submission" date="2020-08" db="EMBL/GenBank/DDBJ databases">
        <title>Sequencing the genomes of 1000 actinobacteria strains.</title>
        <authorList>
            <person name="Klenk H.-P."/>
        </authorList>
    </citation>
    <scope>NUCLEOTIDE SEQUENCE [LARGE SCALE GENOMIC DNA]</scope>
    <source>
        <strain evidence="9 10">DSM 22826</strain>
    </source>
</reference>
<evidence type="ECO:0000256" key="5">
    <source>
        <dbReference type="ARBA" id="ARBA00022989"/>
    </source>
</evidence>
<dbReference type="PANTHER" id="PTHR22926">
    <property type="entry name" value="PHOSPHO-N-ACETYLMURAMOYL-PENTAPEPTIDE-TRANSFERASE"/>
    <property type="match status" value="1"/>
</dbReference>
<evidence type="ECO:0000256" key="2">
    <source>
        <dbReference type="ARBA" id="ARBA00022475"/>
    </source>
</evidence>
<feature type="transmembrane region" description="Helical" evidence="8">
    <location>
        <begin position="81"/>
        <end position="100"/>
    </location>
</feature>
<dbReference type="AlphaFoldDB" id="A0A839QKK1"/>
<feature type="transmembrane region" description="Helical" evidence="8">
    <location>
        <begin position="159"/>
        <end position="179"/>
    </location>
</feature>
<feature type="transmembrane region" description="Helical" evidence="8">
    <location>
        <begin position="185"/>
        <end position="203"/>
    </location>
</feature>
<dbReference type="Proteomes" id="UP000523000">
    <property type="component" value="Unassembled WGS sequence"/>
</dbReference>
<evidence type="ECO:0000256" key="1">
    <source>
        <dbReference type="ARBA" id="ARBA00004651"/>
    </source>
</evidence>
<keyword evidence="7" id="KW-0460">Magnesium</keyword>
<feature type="transmembrane region" description="Helical" evidence="8">
    <location>
        <begin position="6"/>
        <end position="29"/>
    </location>
</feature>
<evidence type="ECO:0000256" key="6">
    <source>
        <dbReference type="ARBA" id="ARBA00023136"/>
    </source>
</evidence>
<keyword evidence="4 8" id="KW-0812">Transmembrane</keyword>
<dbReference type="GO" id="GO:0044038">
    <property type="term" value="P:cell wall macromolecule biosynthetic process"/>
    <property type="evidence" value="ECO:0007669"/>
    <property type="project" value="TreeGrafter"/>
</dbReference>
<feature type="binding site" evidence="7">
    <location>
        <position position="154"/>
    </location>
    <ligand>
        <name>Mg(2+)</name>
        <dbReference type="ChEBI" id="CHEBI:18420"/>
    </ligand>
</feature>
<protein>
    <submittedName>
        <fullName evidence="9">UDP-N-acetylmuramyl pentapeptide phosphotransferase/UDP-N-acetylglucosamine-1-phosphate transferase</fullName>
    </submittedName>
</protein>
<dbReference type="RefSeq" id="WP_183511650.1">
    <property type="nucleotide sequence ID" value="NZ_BAABGK010000012.1"/>
</dbReference>
<sequence length="343" mass="35226">MIGPSPAVAVGAVALALALALPLAARPLLLRAGVIDVPNARSSHQRPTIRGMGITTAVALIGALVVALFMPQGSGQGAPGATLLMVILLSCAAAAAVGWVEDIRGLGIKVRAGLQLGIGAIATGAVALADTAGNQLWWIPAGAVAVAAFVNVANFMDGLNGISGFQGLIIGGFYAYAGYLTGHNWLIYAGVAIGLAFAGFLPWNLGPDNVFLGDVGSYLLGASISVTAMTAFLSGVPAEYVFSPVLIYLADTFVTFLRRLKSGEPVYLAHRQHAYQRLTDAPMSHLRATAVVSTATVLVSALGVIAASEGGLIQVVASSLCLVVVYAYLRSPEFFARLAPSRK</sequence>
<feature type="transmembrane region" description="Helical" evidence="8">
    <location>
        <begin position="286"/>
        <end position="306"/>
    </location>
</feature>
<accession>A0A839QKK1</accession>
<proteinExistence type="predicted"/>
<feature type="transmembrane region" description="Helical" evidence="8">
    <location>
        <begin position="312"/>
        <end position="329"/>
    </location>
</feature>
<dbReference type="GO" id="GO:0009103">
    <property type="term" value="P:lipopolysaccharide biosynthetic process"/>
    <property type="evidence" value="ECO:0007669"/>
    <property type="project" value="TreeGrafter"/>
</dbReference>
<feature type="transmembrane region" description="Helical" evidence="8">
    <location>
        <begin position="49"/>
        <end position="69"/>
    </location>
</feature>
<comment type="caution">
    <text evidence="9">The sequence shown here is derived from an EMBL/GenBank/DDBJ whole genome shotgun (WGS) entry which is preliminary data.</text>
</comment>
<dbReference type="GO" id="GO:0046872">
    <property type="term" value="F:metal ion binding"/>
    <property type="evidence" value="ECO:0007669"/>
    <property type="project" value="UniProtKB-KW"/>
</dbReference>
<dbReference type="EMBL" id="JACHVS010000001">
    <property type="protein sequence ID" value="MBB2996377.1"/>
    <property type="molecule type" value="Genomic_DNA"/>
</dbReference>
<keyword evidence="10" id="KW-1185">Reference proteome</keyword>
<evidence type="ECO:0000256" key="3">
    <source>
        <dbReference type="ARBA" id="ARBA00022679"/>
    </source>
</evidence>
<feature type="transmembrane region" description="Helical" evidence="8">
    <location>
        <begin position="135"/>
        <end position="152"/>
    </location>
</feature>
<dbReference type="CDD" id="cd06854">
    <property type="entry name" value="GT_WbpL_WbcO_like"/>
    <property type="match status" value="1"/>
</dbReference>
<evidence type="ECO:0000256" key="4">
    <source>
        <dbReference type="ARBA" id="ARBA00022692"/>
    </source>
</evidence>
<feature type="transmembrane region" description="Helical" evidence="8">
    <location>
        <begin position="112"/>
        <end position="129"/>
    </location>
</feature>
<dbReference type="Pfam" id="PF00953">
    <property type="entry name" value="Glycos_transf_4"/>
    <property type="match status" value="1"/>
</dbReference>
<dbReference type="PANTHER" id="PTHR22926:SF3">
    <property type="entry name" value="UNDECAPRENYL-PHOSPHATE ALPHA-N-ACETYLGLUCOSAMINYL 1-PHOSPHATE TRANSFERASE"/>
    <property type="match status" value="1"/>
</dbReference>
<dbReference type="GO" id="GO:0071555">
    <property type="term" value="P:cell wall organization"/>
    <property type="evidence" value="ECO:0007669"/>
    <property type="project" value="TreeGrafter"/>
</dbReference>
<comment type="cofactor">
    <cofactor evidence="7">
        <name>Mg(2+)</name>
        <dbReference type="ChEBI" id="CHEBI:18420"/>
    </cofactor>
</comment>
<dbReference type="InterPro" id="IPR000715">
    <property type="entry name" value="Glycosyl_transferase_4"/>
</dbReference>
<dbReference type="GO" id="GO:0005886">
    <property type="term" value="C:plasma membrane"/>
    <property type="evidence" value="ECO:0007669"/>
    <property type="project" value="UniProtKB-SubCell"/>
</dbReference>
<dbReference type="GO" id="GO:0016780">
    <property type="term" value="F:phosphotransferase activity, for other substituted phosphate groups"/>
    <property type="evidence" value="ECO:0007669"/>
    <property type="project" value="InterPro"/>
</dbReference>
<feature type="binding site" evidence="7">
    <location>
        <position position="214"/>
    </location>
    <ligand>
        <name>Mg(2+)</name>
        <dbReference type="ChEBI" id="CHEBI:18420"/>
    </ligand>
</feature>
<keyword evidence="3 9" id="KW-0808">Transferase</keyword>
<evidence type="ECO:0000313" key="9">
    <source>
        <dbReference type="EMBL" id="MBB2996377.1"/>
    </source>
</evidence>
<evidence type="ECO:0000256" key="8">
    <source>
        <dbReference type="SAM" id="Phobius"/>
    </source>
</evidence>
<keyword evidence="2" id="KW-1003">Cell membrane</keyword>
<evidence type="ECO:0000313" key="10">
    <source>
        <dbReference type="Proteomes" id="UP000523000"/>
    </source>
</evidence>
<keyword evidence="6 8" id="KW-0472">Membrane</keyword>
<gene>
    <name evidence="9" type="ORF">E9229_002568</name>
</gene>
<keyword evidence="5 8" id="KW-1133">Transmembrane helix</keyword>